<dbReference type="OrthoDB" id="9794041at2"/>
<dbReference type="STRING" id="1123380.SAMN02745199_0137"/>
<reference evidence="2" key="1">
    <citation type="submission" date="2016-11" db="EMBL/GenBank/DDBJ databases">
        <authorList>
            <person name="Varghese N."/>
            <person name="Submissions S."/>
        </authorList>
    </citation>
    <scope>NUCLEOTIDE SEQUENCE [LARGE SCALE GENOMIC DNA]</scope>
    <source>
        <strain evidence="2">DSM 15807</strain>
    </source>
</reference>
<organism evidence="1 2">
    <name type="scientific">Thermosipho atlanticus DSM 15807</name>
    <dbReference type="NCBI Taxonomy" id="1123380"/>
    <lineage>
        <taxon>Bacteria</taxon>
        <taxon>Thermotogati</taxon>
        <taxon>Thermotogota</taxon>
        <taxon>Thermotogae</taxon>
        <taxon>Thermotogales</taxon>
        <taxon>Fervidobacteriaceae</taxon>
        <taxon>Thermosipho</taxon>
    </lineage>
</organism>
<dbReference type="InterPro" id="IPR023168">
    <property type="entry name" value="GatB_Yqey_C_2"/>
</dbReference>
<dbReference type="InterPro" id="IPR042184">
    <property type="entry name" value="YqeY/Aim41_N"/>
</dbReference>
<dbReference type="PANTHER" id="PTHR28055:SF1">
    <property type="entry name" value="ALTERED INHERITANCE OF MITOCHONDRIA PROTEIN 41, MITOCHONDRIAL"/>
    <property type="match status" value="1"/>
</dbReference>
<dbReference type="RefSeq" id="WP_073071022.1">
    <property type="nucleotide sequence ID" value="NZ_FQXN01000001.1"/>
</dbReference>
<dbReference type="SUPFAM" id="SSF89095">
    <property type="entry name" value="GatB/YqeY motif"/>
    <property type="match status" value="1"/>
</dbReference>
<dbReference type="Pfam" id="PF09424">
    <property type="entry name" value="YqeY"/>
    <property type="match status" value="1"/>
</dbReference>
<sequence>MLKETIMKDLKNAMKERNEIKIRTLRLLNSAIKNFEVEKMNSATDEEIGRLVLKEIKKRQESIQAYKAAGREDLAAEEEKELEILKKYAPKMLSEDEIKNIVKEIIKELNATQKDFGKVMKEAMAKLKGKAEGSVVSKVVKDILS</sequence>
<dbReference type="InterPro" id="IPR019004">
    <property type="entry name" value="YqeY/Aim41"/>
</dbReference>
<dbReference type="AlphaFoldDB" id="A0A1M5QTU6"/>
<evidence type="ECO:0008006" key="3">
    <source>
        <dbReference type="Google" id="ProtNLM"/>
    </source>
</evidence>
<dbReference type="PANTHER" id="PTHR28055">
    <property type="entry name" value="ALTERED INHERITANCE OF MITOCHONDRIA PROTEIN 41, MITOCHONDRIAL"/>
    <property type="match status" value="1"/>
</dbReference>
<evidence type="ECO:0000313" key="2">
    <source>
        <dbReference type="Proteomes" id="UP000242592"/>
    </source>
</evidence>
<proteinExistence type="predicted"/>
<accession>A0A1M5QTU6</accession>
<dbReference type="Gene3D" id="1.10.10.410">
    <property type="match status" value="1"/>
</dbReference>
<name>A0A1M5QTU6_9BACT</name>
<evidence type="ECO:0000313" key="1">
    <source>
        <dbReference type="EMBL" id="SHH17388.1"/>
    </source>
</evidence>
<gene>
    <name evidence="1" type="ORF">SAMN02745199_0137</name>
</gene>
<keyword evidence="2" id="KW-1185">Reference proteome</keyword>
<dbReference type="InterPro" id="IPR003789">
    <property type="entry name" value="Asn/Gln_tRNA_amidoTrase-B-like"/>
</dbReference>
<protein>
    <recommendedName>
        <fullName evidence="3">GatB/YqeY domain-containing protein</fullName>
    </recommendedName>
</protein>
<dbReference type="GO" id="GO:0016884">
    <property type="term" value="F:carbon-nitrogen ligase activity, with glutamine as amido-N-donor"/>
    <property type="evidence" value="ECO:0007669"/>
    <property type="project" value="InterPro"/>
</dbReference>
<dbReference type="Proteomes" id="UP000242592">
    <property type="component" value="Unassembled WGS sequence"/>
</dbReference>
<dbReference type="EMBL" id="FQXN01000001">
    <property type="protein sequence ID" value="SHH17388.1"/>
    <property type="molecule type" value="Genomic_DNA"/>
</dbReference>
<dbReference type="Gene3D" id="1.10.1510.10">
    <property type="entry name" value="Uncharacterised protein YqeY/AIM41 PF09424, N-terminal domain"/>
    <property type="match status" value="1"/>
</dbReference>